<name>A0ABS9TY88_9MICC</name>
<evidence type="ECO:0000313" key="2">
    <source>
        <dbReference type="EMBL" id="MCH6469396.1"/>
    </source>
</evidence>
<dbReference type="InterPro" id="IPR001173">
    <property type="entry name" value="Glyco_trans_2-like"/>
</dbReference>
<proteinExistence type="predicted"/>
<dbReference type="SUPFAM" id="SSF53448">
    <property type="entry name" value="Nucleotide-diphospho-sugar transferases"/>
    <property type="match status" value="1"/>
</dbReference>
<dbReference type="Gene3D" id="3.90.550.10">
    <property type="entry name" value="Spore Coat Polysaccharide Biosynthesis Protein SpsA, Chain A"/>
    <property type="match status" value="1"/>
</dbReference>
<evidence type="ECO:0000313" key="3">
    <source>
        <dbReference type="Proteomes" id="UP001202922"/>
    </source>
</evidence>
<sequence length="317" mass="33760">MSRLAASVVVPTRGGAKRLPVLLAALAAQDTDDFEVLPVVDGDIDGSEDVLRSWSHRLALKPIVFRENRGRAAALNAGAAAATGRIIIRCDDDLEPRSDFITGHVARHSGRRCGVVGLTTNALPDTAYARAYGRKANAHSITSALALPPKRTWRLWSANVSLAADLHARLGGYDARYRRYGWEDVDFGYRLHRAGVPIVVAPELIAVHHGASTTTAARAVRALHAGAARETFLAVHGPEALQEFDDGPLKSPPSLWDRVVAGTSSFVTERTLHAYGAAADAAVPRLPAAVAEKLIALAVESAGIAGVKYPHRARGTF</sequence>
<dbReference type="PANTHER" id="PTHR43685:SF3">
    <property type="entry name" value="SLR2126 PROTEIN"/>
    <property type="match status" value="1"/>
</dbReference>
<comment type="caution">
    <text evidence="2">The sequence shown here is derived from an EMBL/GenBank/DDBJ whole genome shotgun (WGS) entry which is preliminary data.</text>
</comment>
<dbReference type="InterPro" id="IPR029044">
    <property type="entry name" value="Nucleotide-diphossugar_trans"/>
</dbReference>
<dbReference type="CDD" id="cd00761">
    <property type="entry name" value="Glyco_tranf_GTA_type"/>
    <property type="match status" value="1"/>
</dbReference>
<dbReference type="PANTHER" id="PTHR43685">
    <property type="entry name" value="GLYCOSYLTRANSFERASE"/>
    <property type="match status" value="1"/>
</dbReference>
<dbReference type="Proteomes" id="UP001202922">
    <property type="component" value="Unassembled WGS sequence"/>
</dbReference>
<reference evidence="2 3" key="1">
    <citation type="submission" date="2022-03" db="EMBL/GenBank/DDBJ databases">
        <title>Sinomonas sp. isolated from a soil.</title>
        <authorList>
            <person name="Han J."/>
            <person name="Kim D.-U."/>
        </authorList>
    </citation>
    <scope>NUCLEOTIDE SEQUENCE [LARGE SCALE GENOMIC DNA]</scope>
    <source>
        <strain evidence="2 3">5-5</strain>
    </source>
</reference>
<gene>
    <name evidence="2" type="ORF">L0M17_05220</name>
</gene>
<keyword evidence="3" id="KW-1185">Reference proteome</keyword>
<dbReference type="EMBL" id="JAKZBV010000001">
    <property type="protein sequence ID" value="MCH6469396.1"/>
    <property type="molecule type" value="Genomic_DNA"/>
</dbReference>
<dbReference type="InterPro" id="IPR050834">
    <property type="entry name" value="Glycosyltransf_2"/>
</dbReference>
<feature type="domain" description="Glycosyltransferase 2-like" evidence="1">
    <location>
        <begin position="7"/>
        <end position="117"/>
    </location>
</feature>
<dbReference type="Pfam" id="PF00535">
    <property type="entry name" value="Glycos_transf_2"/>
    <property type="match status" value="1"/>
</dbReference>
<organism evidence="2 3">
    <name type="scientific">Sinomonas terrae</name>
    <dbReference type="NCBI Taxonomy" id="2908838"/>
    <lineage>
        <taxon>Bacteria</taxon>
        <taxon>Bacillati</taxon>
        <taxon>Actinomycetota</taxon>
        <taxon>Actinomycetes</taxon>
        <taxon>Micrococcales</taxon>
        <taxon>Micrococcaceae</taxon>
        <taxon>Sinomonas</taxon>
    </lineage>
</organism>
<protein>
    <submittedName>
        <fullName evidence="2">Glycosyltransferase family 2 protein</fullName>
    </submittedName>
</protein>
<accession>A0ABS9TY88</accession>
<evidence type="ECO:0000259" key="1">
    <source>
        <dbReference type="Pfam" id="PF00535"/>
    </source>
</evidence>
<dbReference type="RefSeq" id="WP_241052430.1">
    <property type="nucleotide sequence ID" value="NZ_JAKZBV010000001.1"/>
</dbReference>